<dbReference type="EMBL" id="UFWD01000001">
    <property type="protein sequence ID" value="SUY24944.1"/>
    <property type="molecule type" value="Genomic_DNA"/>
</dbReference>
<accession>A0A381IAE9</accession>
<dbReference type="GO" id="GO:0016301">
    <property type="term" value="F:kinase activity"/>
    <property type="evidence" value="ECO:0007669"/>
    <property type="project" value="UniProtKB-KW"/>
</dbReference>
<sequence>MVLCGFIALIIFLLHKKIVIFCSKICHTLDSMMNSEDNIEIELEEETILSRINHRLIRMYEVIQENRNSIAIEKADLQELVSDISHQIKTLLQI</sequence>
<reference evidence="1" key="1">
    <citation type="submission" date="2018-06" db="EMBL/GenBank/DDBJ databases">
        <authorList>
            <consortium name="Pathogen Informatics"/>
            <person name="Doyle S."/>
        </authorList>
    </citation>
    <scope>NUCLEOTIDE SEQUENCE</scope>
    <source>
        <strain evidence="1">NCTC13307</strain>
    </source>
</reference>
<organism evidence="1">
    <name type="scientific">Clostridioides difficile</name>
    <name type="common">Peptoclostridium difficile</name>
    <dbReference type="NCBI Taxonomy" id="1496"/>
    <lineage>
        <taxon>Bacteria</taxon>
        <taxon>Bacillati</taxon>
        <taxon>Bacillota</taxon>
        <taxon>Clostridia</taxon>
        <taxon>Peptostreptococcales</taxon>
        <taxon>Peptostreptococcaceae</taxon>
        <taxon>Clostridioides</taxon>
    </lineage>
</organism>
<protein>
    <submittedName>
        <fullName evidence="1">Two-component sensor histidine kinase</fullName>
    </submittedName>
</protein>
<name>A0A381IAE9_CLODI</name>
<proteinExistence type="predicted"/>
<keyword evidence="1" id="KW-0808">Transferase</keyword>
<dbReference type="AlphaFoldDB" id="A0A381IAE9"/>
<gene>
    <name evidence="1" type="ORF">NCTC13307_02545</name>
</gene>
<keyword evidence="1" id="KW-0418">Kinase</keyword>
<evidence type="ECO:0000313" key="1">
    <source>
        <dbReference type="EMBL" id="SUY24944.1"/>
    </source>
</evidence>